<reference evidence="19 20" key="1">
    <citation type="journal article" date="2016" name="Nat. Commun.">
        <title>Thousands of microbial genomes shed light on interconnected biogeochemical processes in an aquifer system.</title>
        <authorList>
            <person name="Anantharaman K."/>
            <person name="Brown C.T."/>
            <person name="Hug L.A."/>
            <person name="Sharon I."/>
            <person name="Castelle C.J."/>
            <person name="Probst A.J."/>
            <person name="Thomas B.C."/>
            <person name="Singh A."/>
            <person name="Wilkins M.J."/>
            <person name="Karaoz U."/>
            <person name="Brodie E.L."/>
            <person name="Williams K.H."/>
            <person name="Hubbard S.S."/>
            <person name="Banfield J.F."/>
        </authorList>
    </citation>
    <scope>NUCLEOTIDE SEQUENCE [LARGE SCALE GENOMIC DNA]</scope>
</reference>
<evidence type="ECO:0000256" key="10">
    <source>
        <dbReference type="ARBA" id="ARBA00022801"/>
    </source>
</evidence>
<dbReference type="PROSITE" id="PS50106">
    <property type="entry name" value="PDZ"/>
    <property type="match status" value="1"/>
</dbReference>
<dbReference type="EMBL" id="MFSQ01000064">
    <property type="protein sequence ID" value="OGI40111.1"/>
    <property type="molecule type" value="Genomic_DNA"/>
</dbReference>
<comment type="catalytic activity">
    <reaction evidence="1">
        <text>Acts on substrates that are at least partially unfolded. The cleavage site P1 residue is normally between a pair of hydrophobic residues, such as Val-|-Val.</text>
        <dbReference type="EC" id="3.4.21.107"/>
    </reaction>
</comment>
<dbReference type="Pfam" id="PF13365">
    <property type="entry name" value="Trypsin_2"/>
    <property type="match status" value="1"/>
</dbReference>
<dbReference type="PANTHER" id="PTHR22939">
    <property type="entry name" value="SERINE PROTEASE FAMILY S1C HTRA-RELATED"/>
    <property type="match status" value="1"/>
</dbReference>
<dbReference type="InterPro" id="IPR011782">
    <property type="entry name" value="Pept_S1C_Do"/>
</dbReference>
<keyword evidence="9" id="KW-0574">Periplasm</keyword>
<gene>
    <name evidence="19" type="ORF">A2140_07005</name>
</gene>
<evidence type="ECO:0000313" key="19">
    <source>
        <dbReference type="EMBL" id="OGI40111.1"/>
    </source>
</evidence>
<keyword evidence="8" id="KW-0677">Repeat</keyword>
<feature type="region of interest" description="Disordered" evidence="16">
    <location>
        <begin position="48"/>
        <end position="74"/>
    </location>
</feature>
<evidence type="ECO:0000259" key="18">
    <source>
        <dbReference type="PROSITE" id="PS50106"/>
    </source>
</evidence>
<dbReference type="InterPro" id="IPR036034">
    <property type="entry name" value="PDZ_sf"/>
</dbReference>
<dbReference type="Gene3D" id="2.30.42.10">
    <property type="match status" value="2"/>
</dbReference>
<evidence type="ECO:0000256" key="17">
    <source>
        <dbReference type="SAM" id="SignalP"/>
    </source>
</evidence>
<dbReference type="PRINTS" id="PR00834">
    <property type="entry name" value="PROTEASES2C"/>
</dbReference>
<accession>A0A1F6T4P9</accession>
<dbReference type="GO" id="GO:0004252">
    <property type="term" value="F:serine-type endopeptidase activity"/>
    <property type="evidence" value="ECO:0007669"/>
    <property type="project" value="InterPro"/>
</dbReference>
<evidence type="ECO:0000313" key="20">
    <source>
        <dbReference type="Proteomes" id="UP000178379"/>
    </source>
</evidence>
<dbReference type="SUPFAM" id="SSF50494">
    <property type="entry name" value="Trypsin-like serine proteases"/>
    <property type="match status" value="1"/>
</dbReference>
<dbReference type="EC" id="3.4.21.107" evidence="4"/>
<dbReference type="SMART" id="SM00228">
    <property type="entry name" value="PDZ"/>
    <property type="match status" value="2"/>
</dbReference>
<dbReference type="Pfam" id="PF13180">
    <property type="entry name" value="PDZ_2"/>
    <property type="match status" value="2"/>
</dbReference>
<protein>
    <recommendedName>
        <fullName evidence="5">Probable periplasmic serine endoprotease DegP-like</fullName>
        <ecNumber evidence="4">3.4.21.107</ecNumber>
    </recommendedName>
    <alternativeName>
        <fullName evidence="13">Protease Do</fullName>
    </alternativeName>
</protein>
<dbReference type="SUPFAM" id="SSF50156">
    <property type="entry name" value="PDZ domain-like"/>
    <property type="match status" value="2"/>
</dbReference>
<evidence type="ECO:0000256" key="16">
    <source>
        <dbReference type="SAM" id="MobiDB-lite"/>
    </source>
</evidence>
<feature type="chain" id="PRO_5039484981" description="Probable periplasmic serine endoprotease DegP-like" evidence="17">
    <location>
        <begin position="22"/>
        <end position="458"/>
    </location>
</feature>
<evidence type="ECO:0000256" key="13">
    <source>
        <dbReference type="ARBA" id="ARBA00032850"/>
    </source>
</evidence>
<evidence type="ECO:0000256" key="15">
    <source>
        <dbReference type="PIRSR" id="PIRSR611782-2"/>
    </source>
</evidence>
<feature type="active site" description="Charge relay system" evidence="14">
    <location>
        <position position="125"/>
    </location>
</feature>
<evidence type="ECO:0000256" key="1">
    <source>
        <dbReference type="ARBA" id="ARBA00001772"/>
    </source>
</evidence>
<dbReference type="InterPro" id="IPR001940">
    <property type="entry name" value="Peptidase_S1C"/>
</dbReference>
<keyword evidence="6" id="KW-0645">Protease</keyword>
<sequence length="458" mass="48858">MTARFILLALWLIPGMVSAQARELPDFTRLAQQHTIAVVNISTSQRLTRDAASAGQRPGGPYPVPPKADPEEGGARSLGSGFIISSDGYILTCAHVVADAREIVVRLNDRREYRARLIGADPRSDVALLKIQATGLPKVTLGNPGRLAVGEWVLAIGSPFGFVNSVTSGIVSAKQRTLPRENYVSFLQTDVATNPGNSGGPLFNLSGEVIGINAQIVSADGGFNGMSFAIPIDFAMSIADQLKRQGRVKRAWLGVSLQDVTQDLANAFGLDSPRGALVADIAIGGPASKSELQIGDVVIAYQGKPIRHDSDLAPLVGLTPPGTRAEFRVHRQGLGVKTIHIRLGELRDNRPGTRPDPAPARAAGNAVERLGLALSEVPAAHRQKMGFEGGVHVDGVDEGPARDAGLLPGDLILEVTGRRVASVSDFHRLVLHHPRQRPVLLRVRRGEKAQFLVVRPEP</sequence>
<dbReference type="STRING" id="1817756.A2140_07005"/>
<feature type="active site" description="Charge relay system" evidence="14">
    <location>
        <position position="95"/>
    </location>
</feature>
<evidence type="ECO:0000256" key="6">
    <source>
        <dbReference type="ARBA" id="ARBA00022670"/>
    </source>
</evidence>
<organism evidence="19 20">
    <name type="scientific">Candidatus Muproteobacteria bacterium RBG_16_62_13</name>
    <dbReference type="NCBI Taxonomy" id="1817756"/>
    <lineage>
        <taxon>Bacteria</taxon>
        <taxon>Pseudomonadati</taxon>
        <taxon>Pseudomonadota</taxon>
        <taxon>Candidatus Muproteobacteria</taxon>
    </lineage>
</organism>
<feature type="active site" description="Charge relay system" evidence="14">
    <location>
        <position position="198"/>
    </location>
</feature>
<dbReference type="PANTHER" id="PTHR22939:SF130">
    <property type="entry name" value="PERIPLASMIC SERINE ENDOPROTEASE DEGP-LIKE-RELATED"/>
    <property type="match status" value="1"/>
</dbReference>
<dbReference type="AlphaFoldDB" id="A0A1F6T4P9"/>
<dbReference type="InterPro" id="IPR009003">
    <property type="entry name" value="Peptidase_S1_PA"/>
</dbReference>
<comment type="similarity">
    <text evidence="3">Belongs to the peptidase S1C family.</text>
</comment>
<comment type="caution">
    <text evidence="19">The sequence shown here is derived from an EMBL/GenBank/DDBJ whole genome shotgun (WGS) entry which is preliminary data.</text>
</comment>
<evidence type="ECO:0000256" key="8">
    <source>
        <dbReference type="ARBA" id="ARBA00022737"/>
    </source>
</evidence>
<dbReference type="Proteomes" id="UP000178379">
    <property type="component" value="Unassembled WGS sequence"/>
</dbReference>
<feature type="binding site" evidence="15">
    <location>
        <position position="125"/>
    </location>
    <ligand>
        <name>substrate</name>
    </ligand>
</feature>
<comment type="subcellular location">
    <subcellularLocation>
        <location evidence="2">Periplasm</location>
    </subcellularLocation>
</comment>
<evidence type="ECO:0000256" key="12">
    <source>
        <dbReference type="ARBA" id="ARBA00023016"/>
    </source>
</evidence>
<dbReference type="InterPro" id="IPR001478">
    <property type="entry name" value="PDZ"/>
</dbReference>
<feature type="signal peptide" evidence="17">
    <location>
        <begin position="1"/>
        <end position="21"/>
    </location>
</feature>
<evidence type="ECO:0000256" key="3">
    <source>
        <dbReference type="ARBA" id="ARBA00010541"/>
    </source>
</evidence>
<keyword evidence="10" id="KW-0378">Hydrolase</keyword>
<evidence type="ECO:0000256" key="9">
    <source>
        <dbReference type="ARBA" id="ARBA00022764"/>
    </source>
</evidence>
<feature type="binding site" evidence="15">
    <location>
        <begin position="196"/>
        <end position="198"/>
    </location>
    <ligand>
        <name>substrate</name>
    </ligand>
</feature>
<evidence type="ECO:0000256" key="2">
    <source>
        <dbReference type="ARBA" id="ARBA00004418"/>
    </source>
</evidence>
<name>A0A1F6T4P9_9PROT</name>
<dbReference type="GO" id="GO:0042597">
    <property type="term" value="C:periplasmic space"/>
    <property type="evidence" value="ECO:0007669"/>
    <property type="project" value="UniProtKB-SubCell"/>
</dbReference>
<evidence type="ECO:0000256" key="5">
    <source>
        <dbReference type="ARBA" id="ARBA00013958"/>
    </source>
</evidence>
<keyword evidence="11" id="KW-0720">Serine protease</keyword>
<dbReference type="Gene3D" id="2.40.10.120">
    <property type="match status" value="1"/>
</dbReference>
<dbReference type="GO" id="GO:0006508">
    <property type="term" value="P:proteolysis"/>
    <property type="evidence" value="ECO:0007669"/>
    <property type="project" value="UniProtKB-KW"/>
</dbReference>
<proteinExistence type="inferred from homology"/>
<evidence type="ECO:0000256" key="14">
    <source>
        <dbReference type="PIRSR" id="PIRSR611782-1"/>
    </source>
</evidence>
<evidence type="ECO:0000256" key="11">
    <source>
        <dbReference type="ARBA" id="ARBA00022825"/>
    </source>
</evidence>
<evidence type="ECO:0000256" key="7">
    <source>
        <dbReference type="ARBA" id="ARBA00022729"/>
    </source>
</evidence>
<feature type="binding site" evidence="15">
    <location>
        <position position="95"/>
    </location>
    <ligand>
        <name>substrate</name>
    </ligand>
</feature>
<feature type="domain" description="PDZ" evidence="18">
    <location>
        <begin position="237"/>
        <end position="307"/>
    </location>
</feature>
<keyword evidence="7 17" id="KW-0732">Signal</keyword>
<dbReference type="NCBIfam" id="TIGR02037">
    <property type="entry name" value="degP_htrA_DO"/>
    <property type="match status" value="1"/>
</dbReference>
<keyword evidence="12" id="KW-0346">Stress response</keyword>
<evidence type="ECO:0000256" key="4">
    <source>
        <dbReference type="ARBA" id="ARBA00013035"/>
    </source>
</evidence>